<dbReference type="InterPro" id="IPR012337">
    <property type="entry name" value="RNaseH-like_sf"/>
</dbReference>
<dbReference type="Gene3D" id="3.30.420.10">
    <property type="entry name" value="Ribonuclease H-like superfamily/Ribonuclease H"/>
    <property type="match status" value="1"/>
</dbReference>
<dbReference type="GO" id="GO:0005634">
    <property type="term" value="C:nucleus"/>
    <property type="evidence" value="ECO:0007669"/>
    <property type="project" value="UniProtKB-ARBA"/>
</dbReference>
<dbReference type="PANTHER" id="PTHR37984">
    <property type="entry name" value="PROTEIN CBG26694"/>
    <property type="match status" value="1"/>
</dbReference>
<accession>A0A9Q3CP86</accession>
<comment type="caution">
    <text evidence="3">The sequence shown here is derived from an EMBL/GenBank/DDBJ whole genome shotgun (WGS) entry which is preliminary data.</text>
</comment>
<sequence>MDWVTSPFLSSDTICNDCLVIVERYSKTPIFLPCHKNDTAMDTAILLWNRVISLTGSFQNIISDRDTKFKKELWNNLNRLFGTKLSFYTAYNPQSDGLAERMIKALEDIIRRFCAYGL</sequence>
<dbReference type="Proteomes" id="UP000765509">
    <property type="component" value="Unassembled WGS sequence"/>
</dbReference>
<dbReference type="GO" id="GO:0003723">
    <property type="term" value="F:RNA binding"/>
    <property type="evidence" value="ECO:0007669"/>
    <property type="project" value="UniProtKB-KW"/>
</dbReference>
<keyword evidence="4" id="KW-1185">Reference proteome</keyword>
<dbReference type="OrthoDB" id="2273864at2759"/>
<evidence type="ECO:0000256" key="1">
    <source>
        <dbReference type="ARBA" id="ARBA00022884"/>
    </source>
</evidence>
<name>A0A9Q3CP86_9BASI</name>
<dbReference type="SUPFAM" id="SSF53098">
    <property type="entry name" value="Ribonuclease H-like"/>
    <property type="match status" value="1"/>
</dbReference>
<dbReference type="GO" id="GO:0015074">
    <property type="term" value="P:DNA integration"/>
    <property type="evidence" value="ECO:0007669"/>
    <property type="project" value="InterPro"/>
</dbReference>
<protein>
    <recommendedName>
        <fullName evidence="2">Integrase catalytic domain-containing protein</fullName>
    </recommendedName>
</protein>
<reference evidence="3" key="1">
    <citation type="submission" date="2021-03" db="EMBL/GenBank/DDBJ databases">
        <title>Draft genome sequence of rust myrtle Austropuccinia psidii MF-1, a brazilian biotype.</title>
        <authorList>
            <person name="Quecine M.C."/>
            <person name="Pachon D.M.R."/>
            <person name="Bonatelli M.L."/>
            <person name="Correr F.H."/>
            <person name="Franceschini L.M."/>
            <person name="Leite T.F."/>
            <person name="Margarido G.R.A."/>
            <person name="Almeida C.A."/>
            <person name="Ferrarezi J.A."/>
            <person name="Labate C.A."/>
        </authorList>
    </citation>
    <scope>NUCLEOTIDE SEQUENCE</scope>
    <source>
        <strain evidence="3">MF-1</strain>
    </source>
</reference>
<gene>
    <name evidence="3" type="ORF">O181_026375</name>
</gene>
<dbReference type="InterPro" id="IPR036397">
    <property type="entry name" value="RNaseH_sf"/>
</dbReference>
<evidence type="ECO:0000259" key="2">
    <source>
        <dbReference type="PROSITE" id="PS50994"/>
    </source>
</evidence>
<organism evidence="3 4">
    <name type="scientific">Austropuccinia psidii MF-1</name>
    <dbReference type="NCBI Taxonomy" id="1389203"/>
    <lineage>
        <taxon>Eukaryota</taxon>
        <taxon>Fungi</taxon>
        <taxon>Dikarya</taxon>
        <taxon>Basidiomycota</taxon>
        <taxon>Pucciniomycotina</taxon>
        <taxon>Pucciniomycetes</taxon>
        <taxon>Pucciniales</taxon>
        <taxon>Sphaerophragmiaceae</taxon>
        <taxon>Austropuccinia</taxon>
    </lineage>
</organism>
<dbReference type="PROSITE" id="PS50994">
    <property type="entry name" value="INTEGRASE"/>
    <property type="match status" value="1"/>
</dbReference>
<dbReference type="EMBL" id="AVOT02008759">
    <property type="protein sequence ID" value="MBW0486660.1"/>
    <property type="molecule type" value="Genomic_DNA"/>
</dbReference>
<dbReference type="InterPro" id="IPR001584">
    <property type="entry name" value="Integrase_cat-core"/>
</dbReference>
<evidence type="ECO:0000313" key="4">
    <source>
        <dbReference type="Proteomes" id="UP000765509"/>
    </source>
</evidence>
<evidence type="ECO:0000313" key="3">
    <source>
        <dbReference type="EMBL" id="MBW0486660.1"/>
    </source>
</evidence>
<dbReference type="PANTHER" id="PTHR37984:SF5">
    <property type="entry name" value="PROTEIN NYNRIN-LIKE"/>
    <property type="match status" value="1"/>
</dbReference>
<keyword evidence="1" id="KW-0694">RNA-binding</keyword>
<dbReference type="InterPro" id="IPR050951">
    <property type="entry name" value="Retrovirus_Pol_polyprotein"/>
</dbReference>
<feature type="domain" description="Integrase catalytic" evidence="2">
    <location>
        <begin position="1"/>
        <end position="118"/>
    </location>
</feature>
<proteinExistence type="predicted"/>
<dbReference type="AlphaFoldDB" id="A0A9Q3CP86"/>